<dbReference type="Gene3D" id="1.10.472.170">
    <property type="match status" value="1"/>
</dbReference>
<dbReference type="GO" id="GO:0017025">
    <property type="term" value="F:TBP-class protein binding"/>
    <property type="evidence" value="ECO:0007669"/>
    <property type="project" value="InterPro"/>
</dbReference>
<proteinExistence type="inferred from homology"/>
<evidence type="ECO:0000256" key="5">
    <source>
        <dbReference type="PROSITE-ProRule" id="PRU00469"/>
    </source>
</evidence>
<name>A0A9Q1JL58_9CARY</name>
<accession>A0A9Q1JL58</accession>
<dbReference type="PROSITE" id="PS51134">
    <property type="entry name" value="ZF_TFIIB"/>
    <property type="match status" value="1"/>
</dbReference>
<dbReference type="GO" id="GO:0097550">
    <property type="term" value="C:transcription preinitiation complex"/>
    <property type="evidence" value="ECO:0007669"/>
    <property type="project" value="TreeGrafter"/>
</dbReference>
<evidence type="ECO:0000313" key="7">
    <source>
        <dbReference type="EMBL" id="KAJ8427594.1"/>
    </source>
</evidence>
<evidence type="ECO:0000259" key="6">
    <source>
        <dbReference type="PROSITE" id="PS51134"/>
    </source>
</evidence>
<evidence type="ECO:0000256" key="4">
    <source>
        <dbReference type="ARBA" id="ARBA00023163"/>
    </source>
</evidence>
<feature type="domain" description="TFIIB-type" evidence="6">
    <location>
        <begin position="2"/>
        <end position="34"/>
    </location>
</feature>
<dbReference type="GO" id="GO:0070897">
    <property type="term" value="P:transcription preinitiation complex assembly"/>
    <property type="evidence" value="ECO:0007669"/>
    <property type="project" value="InterPro"/>
</dbReference>
<keyword evidence="5" id="KW-0479">Metal-binding</keyword>
<dbReference type="CDD" id="cd20551">
    <property type="entry name" value="CYCLIN_TFIIB_rpt1"/>
    <property type="match status" value="1"/>
</dbReference>
<dbReference type="PANTHER" id="PTHR11618">
    <property type="entry name" value="TRANSCRIPTION INITIATION FACTOR IIB-RELATED"/>
    <property type="match status" value="1"/>
</dbReference>
<evidence type="ECO:0000256" key="1">
    <source>
        <dbReference type="ARBA" id="ARBA00010857"/>
    </source>
</evidence>
<comment type="similarity">
    <text evidence="1">Belongs to the TFIIB family.</text>
</comment>
<keyword evidence="2" id="KW-0677">Repeat</keyword>
<dbReference type="InterPro" id="IPR023486">
    <property type="entry name" value="TFIIB_CS"/>
</dbReference>
<evidence type="ECO:0000256" key="3">
    <source>
        <dbReference type="ARBA" id="ARBA00023015"/>
    </source>
</evidence>
<keyword evidence="4" id="KW-0804">Transcription</keyword>
<gene>
    <name evidence="7" type="ORF">Cgig2_020720</name>
</gene>
<dbReference type="Proteomes" id="UP001153076">
    <property type="component" value="Unassembled WGS sequence"/>
</dbReference>
<dbReference type="FunFam" id="1.10.472.170:FF:000001">
    <property type="entry name" value="Transcription initiation factor IIB"/>
    <property type="match status" value="1"/>
</dbReference>
<dbReference type="PROSITE" id="PS00782">
    <property type="entry name" value="TFIIB"/>
    <property type="match status" value="1"/>
</dbReference>
<dbReference type="InterPro" id="IPR013137">
    <property type="entry name" value="Znf_TFIIB"/>
</dbReference>
<dbReference type="GO" id="GO:0005634">
    <property type="term" value="C:nucleus"/>
    <property type="evidence" value="ECO:0007669"/>
    <property type="project" value="TreeGrafter"/>
</dbReference>
<dbReference type="EMBL" id="JAKOGI010001125">
    <property type="protein sequence ID" value="KAJ8427594.1"/>
    <property type="molecule type" value="Genomic_DNA"/>
</dbReference>
<dbReference type="Gene3D" id="1.10.472.10">
    <property type="entry name" value="Cyclin-like"/>
    <property type="match status" value="1"/>
</dbReference>
<comment type="caution">
    <text evidence="7">The sequence shown here is derived from an EMBL/GenBank/DDBJ whole genome shotgun (WGS) entry which is preliminary data.</text>
</comment>
<dbReference type="InterPro" id="IPR013150">
    <property type="entry name" value="TFIIB_cyclin"/>
</dbReference>
<dbReference type="SUPFAM" id="SSF47954">
    <property type="entry name" value="Cyclin-like"/>
    <property type="match status" value="2"/>
</dbReference>
<dbReference type="Pfam" id="PF00382">
    <property type="entry name" value="TFIIB"/>
    <property type="match status" value="2"/>
</dbReference>
<dbReference type="GO" id="GO:0008270">
    <property type="term" value="F:zinc ion binding"/>
    <property type="evidence" value="ECO:0007669"/>
    <property type="project" value="UniProtKB-KW"/>
</dbReference>
<evidence type="ECO:0000313" key="8">
    <source>
        <dbReference type="Proteomes" id="UP001153076"/>
    </source>
</evidence>
<dbReference type="InterPro" id="IPR036915">
    <property type="entry name" value="Cyclin-like_sf"/>
</dbReference>
<organism evidence="7 8">
    <name type="scientific">Carnegiea gigantea</name>
    <dbReference type="NCBI Taxonomy" id="171969"/>
    <lineage>
        <taxon>Eukaryota</taxon>
        <taxon>Viridiplantae</taxon>
        <taxon>Streptophyta</taxon>
        <taxon>Embryophyta</taxon>
        <taxon>Tracheophyta</taxon>
        <taxon>Spermatophyta</taxon>
        <taxon>Magnoliopsida</taxon>
        <taxon>eudicotyledons</taxon>
        <taxon>Gunneridae</taxon>
        <taxon>Pentapetalae</taxon>
        <taxon>Caryophyllales</taxon>
        <taxon>Cactineae</taxon>
        <taxon>Cactaceae</taxon>
        <taxon>Cactoideae</taxon>
        <taxon>Echinocereeae</taxon>
        <taxon>Carnegiea</taxon>
    </lineage>
</organism>
<dbReference type="SUPFAM" id="SSF57783">
    <property type="entry name" value="Zinc beta-ribbon"/>
    <property type="match status" value="1"/>
</dbReference>
<protein>
    <recommendedName>
        <fullName evidence="6">TFIIB-type domain-containing protein</fullName>
    </recommendedName>
</protein>
<dbReference type="PRINTS" id="PR00685">
    <property type="entry name" value="TIFACTORIIB"/>
</dbReference>
<keyword evidence="3" id="KW-0805">Transcription regulation</keyword>
<keyword evidence="5" id="KW-0862">Zinc</keyword>
<evidence type="ECO:0000256" key="2">
    <source>
        <dbReference type="ARBA" id="ARBA00022737"/>
    </source>
</evidence>
<dbReference type="InterPro" id="IPR013763">
    <property type="entry name" value="Cyclin-like_dom"/>
</dbReference>
<dbReference type="Pfam" id="PF08271">
    <property type="entry name" value="Zn_Ribbon_TF"/>
    <property type="match status" value="1"/>
</dbReference>
<dbReference type="PANTHER" id="PTHR11618:SF78">
    <property type="entry name" value="TRANSCRIPTION INITIATION FACTOR IIB-2"/>
    <property type="match status" value="1"/>
</dbReference>
<keyword evidence="8" id="KW-1185">Reference proteome</keyword>
<reference evidence="7" key="1">
    <citation type="submission" date="2022-04" db="EMBL/GenBank/DDBJ databases">
        <title>Carnegiea gigantea Genome sequencing and assembly v2.</title>
        <authorList>
            <person name="Copetti D."/>
            <person name="Sanderson M.J."/>
            <person name="Burquez A."/>
            <person name="Wojciechowski M.F."/>
        </authorList>
    </citation>
    <scope>NUCLEOTIDE SEQUENCE</scope>
    <source>
        <strain evidence="7">SGP5-SGP5p</strain>
        <tissue evidence="7">Aerial part</tissue>
    </source>
</reference>
<dbReference type="InterPro" id="IPR000812">
    <property type="entry name" value="TFIIB"/>
</dbReference>
<sequence length="345" mass="37348">MADTVCYDCKRPTEVVFDHSTGDTICSECGLVLESHSIDETSEWRTFSNDSGADDKDPNRVGAAFNPLLDDVAGELTTVIAAGKGGKESVASLGRFRLGSTHSETNLQRGVSAIANMADKLNLVRTISDRASVIFKKFDDRSKSCYRGRNRDAVYAACLYIACQQENLPRTLKEICSVANGVTKTEIGRCKSAIMRELAADANNGGLFGGLGAAIGRTTTAGAGDYVKRFCSNLGIRENRAIRAAQEAARVSEEALDVRRTPVSVAAAVIYIVSQFSERRPLLKEISVATGVAEGTIRSAYKDLYPHVGKIVPSWFANALDLKRTRRMAPSVHAWILVDRESCNA</sequence>
<dbReference type="AlphaFoldDB" id="A0A9Q1JL58"/>
<dbReference type="OrthoDB" id="25790at2759"/>
<keyword evidence="5" id="KW-0863">Zinc-finger</keyword>
<dbReference type="SMART" id="SM00385">
    <property type="entry name" value="CYCLIN"/>
    <property type="match status" value="2"/>
</dbReference>